<dbReference type="InterPro" id="IPR011990">
    <property type="entry name" value="TPR-like_helical_dom_sf"/>
</dbReference>
<evidence type="ECO:0000256" key="6">
    <source>
        <dbReference type="ARBA" id="ARBA00023069"/>
    </source>
</evidence>
<protein>
    <recommendedName>
        <fullName evidence="9">Tetratricopeptide repeat protein 30</fullName>
    </recommendedName>
</protein>
<dbReference type="InterPro" id="IPR019734">
    <property type="entry name" value="TPR_rpt"/>
</dbReference>
<dbReference type="InterPro" id="IPR039941">
    <property type="entry name" value="TT30"/>
</dbReference>
<evidence type="ECO:0000256" key="10">
    <source>
        <dbReference type="SAM" id="Coils"/>
    </source>
</evidence>
<comment type="similarity">
    <text evidence="2 9">Belongs to the TTC30/dfy-1/fleer family.</text>
</comment>
<dbReference type="PANTHER" id="PTHR20931">
    <property type="entry name" value="TETRATRICOPEPTIDE REPEAT PROTEIN 30"/>
    <property type="match status" value="1"/>
</dbReference>
<dbReference type="FunFam" id="1.25.40.10:FF:000693">
    <property type="entry name" value="Tetratricopeptide repeat domain 30A"/>
    <property type="match status" value="1"/>
</dbReference>
<evidence type="ECO:0000256" key="5">
    <source>
        <dbReference type="ARBA" id="ARBA00022803"/>
    </source>
</evidence>
<keyword evidence="10" id="KW-0175">Coiled coil</keyword>
<sequence>MASSRAGGHREVENLDDPVHHEHIRAALATDHAGREYKLVRATTQVVAGSLHTYYIRFDGDGEGDLYKITAWSRPWLKEPTEALQVTFVGKHVEKDRIAASYYIRFDGDGDKVQYKITAWSRPWLKEPTEALQITTCCTRNHVTMVVWCKMFSQNMMIRDGEYTKTIYTMIKEERFLEAINVLNGIPEVSTTRAGLSLLGHCYYQTQDFIEASNCYETLVNLVPDVPEYKLYYAQSLFQAGLFEESHRIITAVDAPHLKDKVMQLLSAIAYGNEDYSTAQSLLLQRQGSGQEATVKNDEGCLLYQANMHEDALARYVSALQAGGFNPHIAYNAALCHFRRKENSQALNYIAEIVERGIRNHPELGVGAQAETEGGARSVGNPPALAASGLAQAFNLKAAIEYQEGNVEGSREALTDLPPRSEPELDPVTLHNMALTDPVGGGAGLRRLAFLLELGPPTCPPETFANLLLLCCKHEMYDTAADILAEHTHLTYKYLSPYLYDLLDALITAQSTPEEAEQKLGVLANSIGGRLRSLAAKVQECRSAPDQNALRMALREYESALESYLPVAMARAWIPWRVDDFQGAEREFRASAEFCSETPTWRLHAAHVLFMRGDRYKEAAAFYEPIVRQNYDDILAVPASVLANLCVAYIMTSQNEEAEELMRKVERAEERKGNANGQCLHLCIVNLVIGTLYCAKGNYEFGLSRIAHALDGGSGARLCADTWLHVKRCVLGLLTGLAKQTIVLPSIAIQETLAFLRTCEAYGLTIPSVLTGPLEDSGEQPPTIGLEARKLRALLSRLMEYK</sequence>
<evidence type="ECO:0000256" key="4">
    <source>
        <dbReference type="ARBA" id="ARBA00022794"/>
    </source>
</evidence>
<keyword evidence="6 9" id="KW-0969">Cilium</keyword>
<dbReference type="EMBL" id="JBEHCU010014433">
    <property type="protein sequence ID" value="KAL1373387.1"/>
    <property type="molecule type" value="Genomic_DNA"/>
</dbReference>
<evidence type="ECO:0000256" key="2">
    <source>
        <dbReference type="ARBA" id="ARBA00009522"/>
    </source>
</evidence>
<dbReference type="Gene3D" id="3.10.450.10">
    <property type="match status" value="1"/>
</dbReference>
<comment type="caution">
    <text evidence="11">The sequence shown here is derived from an EMBL/GenBank/DDBJ whole genome shotgun (WGS) entry which is preliminary data.</text>
</comment>
<dbReference type="AlphaFoldDB" id="A0ABD1CAG9"/>
<proteinExistence type="inferred from homology"/>
<comment type="subcellular location">
    <subcellularLocation>
        <location evidence="1 9">Cell projection</location>
        <location evidence="1 9">Cilium</location>
    </subcellularLocation>
</comment>
<dbReference type="SUPFAM" id="SSF54403">
    <property type="entry name" value="Cystatin/monellin"/>
    <property type="match status" value="1"/>
</dbReference>
<dbReference type="GO" id="GO:0005879">
    <property type="term" value="C:axonemal microtubule"/>
    <property type="evidence" value="ECO:0007669"/>
    <property type="project" value="UniProtKB-UniRule"/>
</dbReference>
<dbReference type="Proteomes" id="UP001562425">
    <property type="component" value="Unassembled WGS sequence"/>
</dbReference>
<dbReference type="FunFam" id="1.25.40.10:FF:001446">
    <property type="entry name" value="Tetratricopeptide repeat protein 30 homolog"/>
    <property type="match status" value="1"/>
</dbReference>
<evidence type="ECO:0000313" key="11">
    <source>
        <dbReference type="EMBL" id="KAL1373387.1"/>
    </source>
</evidence>
<evidence type="ECO:0000313" key="12">
    <source>
        <dbReference type="Proteomes" id="UP001562425"/>
    </source>
</evidence>
<feature type="coiled-coil region" evidence="10">
    <location>
        <begin position="651"/>
        <end position="678"/>
    </location>
</feature>
<evidence type="ECO:0000256" key="1">
    <source>
        <dbReference type="ARBA" id="ARBA00004138"/>
    </source>
</evidence>
<keyword evidence="7 9" id="KW-0966">Cell projection</keyword>
<dbReference type="PANTHER" id="PTHR20931:SF0">
    <property type="entry name" value="TETRATRICOPEPTIDE REPEAT PROTEIN 30"/>
    <property type="match status" value="1"/>
</dbReference>
<dbReference type="GO" id="GO:0042073">
    <property type="term" value="P:intraciliary transport"/>
    <property type="evidence" value="ECO:0007669"/>
    <property type="project" value="UniProtKB-UniRule"/>
</dbReference>
<accession>A0ABD1CAG9</accession>
<gene>
    <name evidence="11" type="ORF">pipiens_018691</name>
</gene>
<keyword evidence="5 9" id="KW-0802">TPR repeat</keyword>
<comment type="function">
    <text evidence="9">Required for polyglutamylation of axonemal tubulin. Plays a role in anterograde intraflagellar transport (IFT), the process by which cilia precursors are transported from the base of the cilium to the site of their incorporation at the tip.</text>
</comment>
<comment type="function">
    <text evidence="8">Required for polyglutamylation of axonemal tubulin in sensory cilia. Plays a role in anterograde intraflagellar transport (IFT), the process by which cilia precursors are transported from the base of the cilium to the site of their incorporation at the tip.</text>
</comment>
<dbReference type="Gene3D" id="1.25.40.10">
    <property type="entry name" value="Tetratricopeptide repeat domain"/>
    <property type="match status" value="3"/>
</dbReference>
<evidence type="ECO:0000256" key="7">
    <source>
        <dbReference type="ARBA" id="ARBA00023273"/>
    </source>
</evidence>
<organism evidence="11 12">
    <name type="scientific">Culex pipiens pipiens</name>
    <name type="common">Northern house mosquito</name>
    <dbReference type="NCBI Taxonomy" id="38569"/>
    <lineage>
        <taxon>Eukaryota</taxon>
        <taxon>Metazoa</taxon>
        <taxon>Ecdysozoa</taxon>
        <taxon>Arthropoda</taxon>
        <taxon>Hexapoda</taxon>
        <taxon>Insecta</taxon>
        <taxon>Pterygota</taxon>
        <taxon>Neoptera</taxon>
        <taxon>Endopterygota</taxon>
        <taxon>Diptera</taxon>
        <taxon>Nematocera</taxon>
        <taxon>Culicoidea</taxon>
        <taxon>Culicidae</taxon>
        <taxon>Culicinae</taxon>
        <taxon>Culicini</taxon>
        <taxon>Culex</taxon>
        <taxon>Culex</taxon>
    </lineage>
</organism>
<evidence type="ECO:0000256" key="3">
    <source>
        <dbReference type="ARBA" id="ARBA00022737"/>
    </source>
</evidence>
<dbReference type="InterPro" id="IPR046350">
    <property type="entry name" value="Cystatin_sf"/>
</dbReference>
<evidence type="ECO:0000256" key="9">
    <source>
        <dbReference type="RuleBase" id="RU367070"/>
    </source>
</evidence>
<evidence type="ECO:0000256" key="8">
    <source>
        <dbReference type="ARBA" id="ARBA00059870"/>
    </source>
</evidence>
<keyword evidence="4 9" id="KW-0970">Cilium biogenesis/degradation</keyword>
<dbReference type="Pfam" id="PF13432">
    <property type="entry name" value="TPR_16"/>
    <property type="match status" value="1"/>
</dbReference>
<keyword evidence="12" id="KW-1185">Reference proteome</keyword>
<keyword evidence="3" id="KW-0677">Repeat</keyword>
<dbReference type="SUPFAM" id="SSF48452">
    <property type="entry name" value="TPR-like"/>
    <property type="match status" value="2"/>
</dbReference>
<reference evidence="11 12" key="1">
    <citation type="submission" date="2024-05" db="EMBL/GenBank/DDBJ databases">
        <title>Culex pipiens pipiens assembly and annotation.</title>
        <authorList>
            <person name="Alout H."/>
            <person name="Durand T."/>
        </authorList>
    </citation>
    <scope>NUCLEOTIDE SEQUENCE [LARGE SCALE GENOMIC DNA]</scope>
    <source>
        <strain evidence="11">HA-2024</strain>
        <tissue evidence="11">Whole body</tissue>
    </source>
</reference>
<name>A0ABD1CAG9_CULPP</name>
<dbReference type="SMART" id="SM00028">
    <property type="entry name" value="TPR"/>
    <property type="match status" value="3"/>
</dbReference>